<dbReference type="EMBL" id="CAJEWN010000073">
    <property type="protein sequence ID" value="CAD2159176.1"/>
    <property type="molecule type" value="Genomic_DNA"/>
</dbReference>
<keyword evidence="1 2" id="KW-0175">Coiled coil</keyword>
<dbReference type="Proteomes" id="UP000580250">
    <property type="component" value="Unassembled WGS sequence"/>
</dbReference>
<dbReference type="InterPro" id="IPR019131">
    <property type="entry name" value="Cortactin-binding_p2_N"/>
</dbReference>
<feature type="coiled-coil region" evidence="2">
    <location>
        <begin position="156"/>
        <end position="183"/>
    </location>
</feature>
<evidence type="ECO:0000313" key="5">
    <source>
        <dbReference type="EMBL" id="CAD2159176.1"/>
    </source>
</evidence>
<name>A0A6V7UJB5_MELEN</name>
<dbReference type="OrthoDB" id="6021133at2759"/>
<proteinExistence type="predicted"/>
<feature type="region of interest" description="Disordered" evidence="3">
    <location>
        <begin position="300"/>
        <end position="321"/>
    </location>
</feature>
<reference evidence="5 6" key="1">
    <citation type="submission" date="2020-08" db="EMBL/GenBank/DDBJ databases">
        <authorList>
            <person name="Koutsovoulos G."/>
            <person name="Danchin GJ E."/>
        </authorList>
    </citation>
    <scope>NUCLEOTIDE SEQUENCE [LARGE SCALE GENOMIC DNA]</scope>
</reference>
<evidence type="ECO:0000256" key="1">
    <source>
        <dbReference type="ARBA" id="ARBA00023054"/>
    </source>
</evidence>
<evidence type="ECO:0000256" key="3">
    <source>
        <dbReference type="SAM" id="MobiDB-lite"/>
    </source>
</evidence>
<evidence type="ECO:0000259" key="4">
    <source>
        <dbReference type="Pfam" id="PF09727"/>
    </source>
</evidence>
<feature type="compositionally biased region" description="Polar residues" evidence="3">
    <location>
        <begin position="356"/>
        <end position="384"/>
    </location>
</feature>
<dbReference type="PANTHER" id="PTHR23166">
    <property type="entry name" value="FILAMIN/GPBP-INTERACTING PROTEIN"/>
    <property type="match status" value="1"/>
</dbReference>
<dbReference type="Pfam" id="PF09727">
    <property type="entry name" value="CortBP2"/>
    <property type="match status" value="1"/>
</dbReference>
<dbReference type="InterPro" id="IPR050719">
    <property type="entry name" value="Cortactin-Actin_Reg"/>
</dbReference>
<feature type="region of interest" description="Disordered" evidence="3">
    <location>
        <begin position="347"/>
        <end position="384"/>
    </location>
</feature>
<comment type="caution">
    <text evidence="5">The sequence shown here is derived from an EMBL/GenBank/DDBJ whole genome shotgun (WGS) entry which is preliminary data.</text>
</comment>
<evidence type="ECO:0000256" key="2">
    <source>
        <dbReference type="SAM" id="Coils"/>
    </source>
</evidence>
<feature type="domain" description="Cortactin-binding protein-2 N-terminal" evidence="4">
    <location>
        <begin position="14"/>
        <end position="195"/>
    </location>
</feature>
<dbReference type="PANTHER" id="PTHR23166:SF7">
    <property type="entry name" value="LEUCINE ZIPPER PROTEIN 1"/>
    <property type="match status" value="1"/>
</dbReference>
<organism evidence="5 6">
    <name type="scientific">Meloidogyne enterolobii</name>
    <name type="common">Root-knot nematode worm</name>
    <name type="synonym">Meloidogyne mayaguensis</name>
    <dbReference type="NCBI Taxonomy" id="390850"/>
    <lineage>
        <taxon>Eukaryota</taxon>
        <taxon>Metazoa</taxon>
        <taxon>Ecdysozoa</taxon>
        <taxon>Nematoda</taxon>
        <taxon>Chromadorea</taxon>
        <taxon>Rhabditida</taxon>
        <taxon>Tylenchina</taxon>
        <taxon>Tylenchomorpha</taxon>
        <taxon>Tylenchoidea</taxon>
        <taxon>Meloidogynidae</taxon>
        <taxon>Meloidogyninae</taxon>
        <taxon>Meloidogyne</taxon>
    </lineage>
</organism>
<gene>
    <name evidence="5" type="ORF">MENT_LOCUS13560</name>
</gene>
<accession>A0A6V7UJB5</accession>
<protein>
    <recommendedName>
        <fullName evidence="4">Cortactin-binding protein-2 N-terminal domain-containing protein</fullName>
    </recommendedName>
</protein>
<dbReference type="AlphaFoldDB" id="A0A6V7UJB5"/>
<evidence type="ECO:0000313" key="6">
    <source>
        <dbReference type="Proteomes" id="UP000580250"/>
    </source>
</evidence>
<sequence>MNNEEDGQLTSRYSYQDFLELLSTYEGEVQARDVIIDCLLKKQQLTSNSNHPSNSTANALESLVRDSTYIDSSSLQSVNRCCSSCSNNLLSTAKFLLSQREADIKIEKCLNLLKQRHSKYMEELAEKHKHILGIAKGEDGYIKELEVERDHLFGQLKNRQDDFTELEEEKTKIEQKYLEEREREKLLVLFLLEEQGKLLKEIGELKAVNKPSTVSAPSESSCTTSSNDSNLKLLYANLEEENKQLHKSLRHVHSEKSILQKRLDFLLRDLQQNEFQRQFHFLQPRTGSISEKEMIIIGTPTNNFNNNTMPPPFPTDKNSRIISNNKIKNSSSFPQTLDNLQQQLNKKPPIERKQSTKTSHFDPQNKLSTNCHFSSSSSIVPQSVGNSTTTMLVNTRKTSQQQQPKTNVFNNLNNNNFQQQQQQQHYYRNINVGGGGGTFEQMKKYQQQPQTVICRRSTSLPRRIISAAQQNSPISTKHLLLPHNSVEHQQRNDFYQKPPLMGTTNYANNNKNM</sequence>